<dbReference type="InterPro" id="IPR037523">
    <property type="entry name" value="VOC_core"/>
</dbReference>
<evidence type="ECO:0000313" key="4">
    <source>
        <dbReference type="EMBL" id="CAK9226878.1"/>
    </source>
</evidence>
<sequence length="204" mass="21623">MAGVLRKSLVPALLRFKTVSQMVTPQASKVMSTHVGMGSGGRRGGWAVRSPPDDIPFAIKALKHIAIAVPDLSIAAEHYRTAFGAQVSDPVDKVVDGVTVVYVQLPNLCIELVHPLGEKSPVATFLLKNPKGGIHHVCLAVDDLQSASGYLGEVGVTTLGSPVNSADDKPAVFLHPETNMGVFIKLQQANHFSARDDMPRAVGT</sequence>
<evidence type="ECO:0000313" key="5">
    <source>
        <dbReference type="Proteomes" id="UP001497512"/>
    </source>
</evidence>
<dbReference type="CDD" id="cd07249">
    <property type="entry name" value="MMCE"/>
    <property type="match status" value="1"/>
</dbReference>
<dbReference type="InterPro" id="IPR017515">
    <property type="entry name" value="MeMalonyl-CoA_epimerase"/>
</dbReference>
<dbReference type="PANTHER" id="PTHR43048:SF3">
    <property type="entry name" value="METHYLMALONYL-COA EPIMERASE, MITOCHONDRIAL"/>
    <property type="match status" value="1"/>
</dbReference>
<dbReference type="Gene3D" id="3.10.180.10">
    <property type="entry name" value="2,3-Dihydroxybiphenyl 1,2-Dioxygenase, domain 1"/>
    <property type="match status" value="1"/>
</dbReference>
<gene>
    <name evidence="4" type="ORF">CSSPTR1EN2_LOCUS18459</name>
</gene>
<dbReference type="Pfam" id="PF13669">
    <property type="entry name" value="Glyoxalase_4"/>
    <property type="match status" value="1"/>
</dbReference>
<keyword evidence="2" id="KW-0479">Metal-binding</keyword>
<dbReference type="Proteomes" id="UP001497512">
    <property type="component" value="Chromosome 5"/>
</dbReference>
<protein>
    <recommendedName>
        <fullName evidence="3">VOC domain-containing protein</fullName>
    </recommendedName>
</protein>
<comment type="similarity">
    <text evidence="1">Belongs to the methylmalonyl-CoA epimerase family.</text>
</comment>
<accession>A0ABP0UPM5</accession>
<keyword evidence="5" id="KW-1185">Reference proteome</keyword>
<organism evidence="4 5">
    <name type="scientific">Sphagnum troendelagicum</name>
    <dbReference type="NCBI Taxonomy" id="128251"/>
    <lineage>
        <taxon>Eukaryota</taxon>
        <taxon>Viridiplantae</taxon>
        <taxon>Streptophyta</taxon>
        <taxon>Embryophyta</taxon>
        <taxon>Bryophyta</taxon>
        <taxon>Sphagnophytina</taxon>
        <taxon>Sphagnopsida</taxon>
        <taxon>Sphagnales</taxon>
        <taxon>Sphagnaceae</taxon>
        <taxon>Sphagnum</taxon>
    </lineage>
</organism>
<feature type="domain" description="VOC" evidence="3">
    <location>
        <begin position="61"/>
        <end position="189"/>
    </location>
</feature>
<evidence type="ECO:0000259" key="3">
    <source>
        <dbReference type="PROSITE" id="PS51819"/>
    </source>
</evidence>
<reference evidence="4" key="1">
    <citation type="submission" date="2024-02" db="EMBL/GenBank/DDBJ databases">
        <authorList>
            <consortium name="ELIXIR-Norway"/>
            <consortium name="Elixir Norway"/>
        </authorList>
    </citation>
    <scope>NUCLEOTIDE SEQUENCE</scope>
</reference>
<proteinExistence type="inferred from homology"/>
<evidence type="ECO:0000256" key="1">
    <source>
        <dbReference type="ARBA" id="ARBA00009308"/>
    </source>
</evidence>
<name>A0ABP0UPM5_9BRYO</name>
<dbReference type="PROSITE" id="PS51819">
    <property type="entry name" value="VOC"/>
    <property type="match status" value="1"/>
</dbReference>
<dbReference type="SUPFAM" id="SSF54593">
    <property type="entry name" value="Glyoxalase/Bleomycin resistance protein/Dihydroxybiphenyl dioxygenase"/>
    <property type="match status" value="1"/>
</dbReference>
<dbReference type="InterPro" id="IPR051785">
    <property type="entry name" value="MMCE/EMCE_epimerase"/>
</dbReference>
<dbReference type="EMBL" id="OZ019897">
    <property type="protein sequence ID" value="CAK9226878.1"/>
    <property type="molecule type" value="Genomic_DNA"/>
</dbReference>
<dbReference type="PANTHER" id="PTHR43048">
    <property type="entry name" value="METHYLMALONYL-COA EPIMERASE"/>
    <property type="match status" value="1"/>
</dbReference>
<dbReference type="InterPro" id="IPR029068">
    <property type="entry name" value="Glyas_Bleomycin-R_OHBP_Dase"/>
</dbReference>
<evidence type="ECO:0000256" key="2">
    <source>
        <dbReference type="ARBA" id="ARBA00022723"/>
    </source>
</evidence>